<dbReference type="AlphaFoldDB" id="A0A182TZI6"/>
<dbReference type="EnsemblMetazoa" id="AMEC011179-RA">
    <property type="protein sequence ID" value="AMEC011179-PA"/>
    <property type="gene ID" value="AMEC011179"/>
</dbReference>
<sequence length="111" mass="12524">MHDHRDLMNVQRADAFVGANASLPGALDYRFLPDPPPERTRKLDVQRRMKLIDRLLDKCFRRHGALVLIVTGLLCLQITTSDSTPLEDSNSSSGSISSSGKYSFRRLHMIQ</sequence>
<evidence type="ECO:0000256" key="1">
    <source>
        <dbReference type="SAM" id="MobiDB-lite"/>
    </source>
</evidence>
<organism evidence="2 3">
    <name type="scientific">Anopheles melas</name>
    <dbReference type="NCBI Taxonomy" id="34690"/>
    <lineage>
        <taxon>Eukaryota</taxon>
        <taxon>Metazoa</taxon>
        <taxon>Ecdysozoa</taxon>
        <taxon>Arthropoda</taxon>
        <taxon>Hexapoda</taxon>
        <taxon>Insecta</taxon>
        <taxon>Pterygota</taxon>
        <taxon>Neoptera</taxon>
        <taxon>Endopterygota</taxon>
        <taxon>Diptera</taxon>
        <taxon>Nematocera</taxon>
        <taxon>Culicoidea</taxon>
        <taxon>Culicidae</taxon>
        <taxon>Anophelinae</taxon>
        <taxon>Anopheles</taxon>
    </lineage>
</organism>
<keyword evidence="3" id="KW-1185">Reference proteome</keyword>
<evidence type="ECO:0000313" key="2">
    <source>
        <dbReference type="EnsemblMetazoa" id="AMEC011179-PA"/>
    </source>
</evidence>
<dbReference type="VEuPathDB" id="VectorBase:AMEC011179"/>
<name>A0A182TZI6_9DIPT</name>
<protein>
    <submittedName>
        <fullName evidence="2">Uncharacterized protein</fullName>
    </submittedName>
</protein>
<accession>A0A182TZI6</accession>
<feature type="compositionally biased region" description="Low complexity" evidence="1">
    <location>
        <begin position="89"/>
        <end position="102"/>
    </location>
</feature>
<reference evidence="3" key="1">
    <citation type="submission" date="2014-01" db="EMBL/GenBank/DDBJ databases">
        <title>The Genome Sequence of Anopheles melas CM1001059_A (V2).</title>
        <authorList>
            <consortium name="The Broad Institute Genomics Platform"/>
            <person name="Neafsey D.E."/>
            <person name="Besansky N."/>
            <person name="Howell P."/>
            <person name="Walton C."/>
            <person name="Young S.K."/>
            <person name="Zeng Q."/>
            <person name="Gargeya S."/>
            <person name="Fitzgerald M."/>
            <person name="Haas B."/>
            <person name="Abouelleil A."/>
            <person name="Allen A.W."/>
            <person name="Alvarado L."/>
            <person name="Arachchi H.M."/>
            <person name="Berlin A.M."/>
            <person name="Chapman S.B."/>
            <person name="Gainer-Dewar J."/>
            <person name="Goldberg J."/>
            <person name="Griggs A."/>
            <person name="Gujja S."/>
            <person name="Hansen M."/>
            <person name="Howarth C."/>
            <person name="Imamovic A."/>
            <person name="Ireland A."/>
            <person name="Larimer J."/>
            <person name="McCowan C."/>
            <person name="Murphy C."/>
            <person name="Pearson M."/>
            <person name="Poon T.W."/>
            <person name="Priest M."/>
            <person name="Roberts A."/>
            <person name="Saif S."/>
            <person name="Shea T."/>
            <person name="Sisk P."/>
            <person name="Sykes S."/>
            <person name="Wortman J."/>
            <person name="Nusbaum C."/>
            <person name="Birren B."/>
        </authorList>
    </citation>
    <scope>NUCLEOTIDE SEQUENCE [LARGE SCALE GENOMIC DNA]</scope>
    <source>
        <strain evidence="3">CM1001059</strain>
    </source>
</reference>
<reference evidence="2" key="2">
    <citation type="submission" date="2020-05" db="UniProtKB">
        <authorList>
            <consortium name="EnsemblMetazoa"/>
        </authorList>
    </citation>
    <scope>IDENTIFICATION</scope>
    <source>
        <strain evidence="2">CM1001059</strain>
    </source>
</reference>
<feature type="region of interest" description="Disordered" evidence="1">
    <location>
        <begin position="82"/>
        <end position="104"/>
    </location>
</feature>
<proteinExistence type="predicted"/>
<evidence type="ECO:0000313" key="3">
    <source>
        <dbReference type="Proteomes" id="UP000075902"/>
    </source>
</evidence>
<dbReference type="Proteomes" id="UP000075902">
    <property type="component" value="Unassembled WGS sequence"/>
</dbReference>